<proteinExistence type="predicted"/>
<protein>
    <submittedName>
        <fullName evidence="1">Uncharacterized protein</fullName>
    </submittedName>
</protein>
<evidence type="ECO:0000313" key="2">
    <source>
        <dbReference type="Proteomes" id="UP000326759"/>
    </source>
</evidence>
<dbReference type="AlphaFoldDB" id="A0A5N5TKX6"/>
<evidence type="ECO:0000313" key="1">
    <source>
        <dbReference type="EMBL" id="KAB7506801.1"/>
    </source>
</evidence>
<organism evidence="1 2">
    <name type="scientific">Armadillidium nasatum</name>
    <dbReference type="NCBI Taxonomy" id="96803"/>
    <lineage>
        <taxon>Eukaryota</taxon>
        <taxon>Metazoa</taxon>
        <taxon>Ecdysozoa</taxon>
        <taxon>Arthropoda</taxon>
        <taxon>Crustacea</taxon>
        <taxon>Multicrustacea</taxon>
        <taxon>Malacostraca</taxon>
        <taxon>Eumalacostraca</taxon>
        <taxon>Peracarida</taxon>
        <taxon>Isopoda</taxon>
        <taxon>Oniscidea</taxon>
        <taxon>Crinocheta</taxon>
        <taxon>Armadillidiidae</taxon>
        <taxon>Armadillidium</taxon>
    </lineage>
</organism>
<gene>
    <name evidence="1" type="ORF">Anas_07308</name>
</gene>
<accession>A0A5N5TKX6</accession>
<dbReference type="OrthoDB" id="191061at2759"/>
<reference evidence="1 2" key="1">
    <citation type="journal article" date="2019" name="PLoS Biol.">
        <title>Sex chromosomes control vertical transmission of feminizing Wolbachia symbionts in an isopod.</title>
        <authorList>
            <person name="Becking T."/>
            <person name="Chebbi M.A."/>
            <person name="Giraud I."/>
            <person name="Moumen B."/>
            <person name="Laverre T."/>
            <person name="Caubet Y."/>
            <person name="Peccoud J."/>
            <person name="Gilbert C."/>
            <person name="Cordaux R."/>
        </authorList>
    </citation>
    <scope>NUCLEOTIDE SEQUENCE [LARGE SCALE GENOMIC DNA]</scope>
    <source>
        <strain evidence="1">ANa2</strain>
        <tissue evidence="1">Whole body excluding digestive tract and cuticle</tissue>
    </source>
</reference>
<comment type="caution">
    <text evidence="1">The sequence shown here is derived from an EMBL/GenBank/DDBJ whole genome shotgun (WGS) entry which is preliminary data.</text>
</comment>
<keyword evidence="2" id="KW-1185">Reference proteome</keyword>
<name>A0A5N5TKX6_9CRUS</name>
<dbReference type="EMBL" id="SEYY01000654">
    <property type="protein sequence ID" value="KAB7506801.1"/>
    <property type="molecule type" value="Genomic_DNA"/>
</dbReference>
<sequence length="132" mass="15374">MSLNHQINHLLTTKKDLLEPLTTTIPTITIWRRIHTRMRIIIPHIQQEGILKHLFIQAKLDQIVLNLEKMSIMLHYNTCEHSRIQPSTNRIGSIADYDPINEQYGSIAQQKRAQQLAHSTGQRPEVSYQVIF</sequence>
<dbReference type="Proteomes" id="UP000326759">
    <property type="component" value="Unassembled WGS sequence"/>
</dbReference>